<name>A0A653AGB1_UNCDX</name>
<dbReference type="EMBL" id="UPXX01000032">
    <property type="protein sequence ID" value="VBB47101.1"/>
    <property type="molecule type" value="Genomic_DNA"/>
</dbReference>
<evidence type="ECO:0008006" key="3">
    <source>
        <dbReference type="Google" id="ProtNLM"/>
    </source>
</evidence>
<dbReference type="AlphaFoldDB" id="A0A653AGB1"/>
<gene>
    <name evidence="2" type="ORF">TRIP_B50137</name>
</gene>
<protein>
    <recommendedName>
        <fullName evidence="3">DUF5666 domain-containing protein</fullName>
    </recommendedName>
</protein>
<accession>A0A653AGB1</accession>
<proteinExistence type="predicted"/>
<evidence type="ECO:0000256" key="1">
    <source>
        <dbReference type="SAM" id="SignalP"/>
    </source>
</evidence>
<feature type="signal peptide" evidence="1">
    <location>
        <begin position="1"/>
        <end position="29"/>
    </location>
</feature>
<keyword evidence="1" id="KW-0732">Signal</keyword>
<sequence length="109" mass="11739">MIRKITCRVICFLALAFSLLVHTAPSAQAEDITILMATVTYDGHVVTSEGQKLFLTPTEASVQLGRYQGKQVIVTGMTGECDGRGIFSVTSFQPIPEKADGTDAEKSDD</sequence>
<reference evidence="2" key="1">
    <citation type="submission" date="2018-07" db="EMBL/GenBank/DDBJ databases">
        <authorList>
            <consortium name="Genoscope - CEA"/>
            <person name="William W."/>
        </authorList>
    </citation>
    <scope>NUCLEOTIDE SEQUENCE</scope>
    <source>
        <strain evidence="2">IK1</strain>
    </source>
</reference>
<feature type="chain" id="PRO_5024925209" description="DUF5666 domain-containing protein" evidence="1">
    <location>
        <begin position="30"/>
        <end position="109"/>
    </location>
</feature>
<evidence type="ECO:0000313" key="2">
    <source>
        <dbReference type="EMBL" id="VBB47101.1"/>
    </source>
</evidence>
<organism evidence="2">
    <name type="scientific">Uncultured Desulfatiglans sp</name>
    <dbReference type="NCBI Taxonomy" id="1748965"/>
    <lineage>
        <taxon>Bacteria</taxon>
        <taxon>Pseudomonadati</taxon>
        <taxon>Thermodesulfobacteriota</taxon>
        <taxon>Desulfobacteria</taxon>
        <taxon>Desulfatiglandales</taxon>
        <taxon>Desulfatiglandaceae</taxon>
        <taxon>Desulfatiglans</taxon>
        <taxon>environmental samples</taxon>
    </lineage>
</organism>